<evidence type="ECO:0000313" key="15">
    <source>
        <dbReference type="EMBL" id="KAL2919052.1"/>
    </source>
</evidence>
<organism evidence="15 16">
    <name type="scientific">Polyrhizophydium stewartii</name>
    <dbReference type="NCBI Taxonomy" id="2732419"/>
    <lineage>
        <taxon>Eukaryota</taxon>
        <taxon>Fungi</taxon>
        <taxon>Fungi incertae sedis</taxon>
        <taxon>Chytridiomycota</taxon>
        <taxon>Chytridiomycota incertae sedis</taxon>
        <taxon>Chytridiomycetes</taxon>
        <taxon>Rhizophydiales</taxon>
        <taxon>Rhizophydiales incertae sedis</taxon>
        <taxon>Polyrhizophydium</taxon>
    </lineage>
</organism>
<keyword evidence="7" id="KW-0067">ATP-binding</keyword>
<comment type="similarity">
    <text evidence="2">Belongs to the AAA ATPase family.</text>
</comment>
<dbReference type="InterPro" id="IPR050168">
    <property type="entry name" value="AAA_ATPase_domain"/>
</dbReference>
<dbReference type="Gene3D" id="2.40.40.20">
    <property type="match status" value="1"/>
</dbReference>
<dbReference type="PANTHER" id="PTHR23077:SF12">
    <property type="entry name" value="PEROXISOMAL ATPASE PEX1"/>
    <property type="match status" value="1"/>
</dbReference>
<evidence type="ECO:0000256" key="6">
    <source>
        <dbReference type="ARBA" id="ARBA00022801"/>
    </source>
</evidence>
<evidence type="ECO:0000259" key="14">
    <source>
        <dbReference type="SMART" id="SM00382"/>
    </source>
</evidence>
<comment type="catalytic activity">
    <reaction evidence="12">
        <text>ATP + H2O = ADP + phosphate + H(+)</text>
        <dbReference type="Rhea" id="RHEA:13065"/>
        <dbReference type="ChEBI" id="CHEBI:15377"/>
        <dbReference type="ChEBI" id="CHEBI:15378"/>
        <dbReference type="ChEBI" id="CHEBI:30616"/>
        <dbReference type="ChEBI" id="CHEBI:43474"/>
        <dbReference type="ChEBI" id="CHEBI:456216"/>
    </reaction>
    <physiologicalReaction direction="left-to-right" evidence="12">
        <dbReference type="Rhea" id="RHEA:13066"/>
    </physiologicalReaction>
</comment>
<dbReference type="Pfam" id="PF17862">
    <property type="entry name" value="AAA_lid_3"/>
    <property type="match status" value="1"/>
</dbReference>
<dbReference type="Gene3D" id="3.10.330.10">
    <property type="match status" value="1"/>
</dbReference>
<dbReference type="Gene3D" id="3.40.50.300">
    <property type="entry name" value="P-loop containing nucleotide triphosphate hydrolases"/>
    <property type="match status" value="2"/>
</dbReference>
<evidence type="ECO:0000313" key="16">
    <source>
        <dbReference type="Proteomes" id="UP001527925"/>
    </source>
</evidence>
<accession>A0ABR4NHQ6</accession>
<keyword evidence="3" id="KW-0813">Transport</keyword>
<feature type="domain" description="AAA+ ATPase" evidence="14">
    <location>
        <begin position="754"/>
        <end position="889"/>
    </location>
</feature>
<keyword evidence="16" id="KW-1185">Reference proteome</keyword>
<dbReference type="InterPro" id="IPR003593">
    <property type="entry name" value="AAA+_ATPase"/>
</dbReference>
<dbReference type="Pfam" id="PF00004">
    <property type="entry name" value="AAA"/>
    <property type="match status" value="2"/>
</dbReference>
<evidence type="ECO:0000256" key="5">
    <source>
        <dbReference type="ARBA" id="ARBA00022741"/>
    </source>
</evidence>
<dbReference type="EMBL" id="JADGIZ020000004">
    <property type="protein sequence ID" value="KAL2919052.1"/>
    <property type="molecule type" value="Genomic_DNA"/>
</dbReference>
<sequence>MPKATVALVHSKSCFVNLPLQWADALWDEPLAQVPGGVVLELSWRPDARRTSSKAPPAQCSAFVGWAGGCVSPASVQQHQQQSLRGVVASLGQRQSHGSAVGLDQETAVIELDVSFGQALGLRQGQQVNVSFVQGIAGAESVSVEPASPDDWEILELHAGYLEEQMLNQLRIVFPGQTFTVWIYNQTCITLKIVDTTPPGQKCMRLSESAEIIVAPKPREDPNRATRISPSSARADTAKPFALRFLPLDHHNFPASFAAPHPWEVIVSHFDAPPQLMQGSRVFLQHLDFNVVVRSSDLSESGSNSEVPLPPEQAASSFNGGDVAQAAPRDHPRHNVPHAFAAITMSQYIPRGHVLLGDVLVRQLALEPFDQVRVQHVASIDAVPKRLDIVTKSKSISAVDAASIFKGKFKAGPVWSNPASTALIFDGMPLPLAAEDKDLQPDSIAKVVFFKDPETVPPPVFALRIADFGALDVGSRVNAGEAIPRYKRPTAEIASRLHMPGFEAILDESASYLVKCILLKSSLMSLNTPAPGALLIHGASGSGKTTISRTVAIRLAKFHKLYHKIVRCSQWKQLSPAKAVEAIESVFMLAAWHAPSLVILDDIDLLIPSETEIKPPNKRSRIDILRSMIANAPPAAAAETALRDALQNINFNAVASQMDGFTVADMQQIYERARHSSVMRRIKSKQPDAMLAQEDFVQALEGFKPSATRNIKLQSSGVSWDSIGGMEETKQMLLQTLQWPTLYPQIFASSPLRLRSGLLLYGYPGCGKTMLASAVAKECGLNFISVKGPELLNKYIGASEKAVRDLFERAQAAKPCCLFFDEFDSIAPRRGHDNTGVTDRVVNQMLTQMDGAEGLDGVFVLAATSRPDLIDPALLRPGRLDKMVLCDMPSYSDRASIIRAVCQRIPLAPSVSVDWLADRTDGFTGADIQGLLYSAQLAAIRDTMDDKLSLHGSSKATSQTQDTSTDSVKFVVCGGEKDAVSRFGGSSAIKAQILTQQHHIEGALEHARPSVSEADRKRLAGIYAKFGKGESDVQVGVRTSLA</sequence>
<evidence type="ECO:0000256" key="3">
    <source>
        <dbReference type="ARBA" id="ARBA00022448"/>
    </source>
</evidence>
<dbReference type="Proteomes" id="UP001527925">
    <property type="component" value="Unassembled WGS sequence"/>
</dbReference>
<evidence type="ECO:0000256" key="1">
    <source>
        <dbReference type="ARBA" id="ARBA00004370"/>
    </source>
</evidence>
<dbReference type="InterPro" id="IPR029067">
    <property type="entry name" value="CDC48_domain_2-like_sf"/>
</dbReference>
<evidence type="ECO:0000256" key="13">
    <source>
        <dbReference type="SAM" id="MobiDB-lite"/>
    </source>
</evidence>
<dbReference type="InterPro" id="IPR015342">
    <property type="entry name" value="PEX1-N_C-lobe"/>
</dbReference>
<proteinExistence type="inferred from homology"/>
<evidence type="ECO:0000256" key="11">
    <source>
        <dbReference type="ARBA" id="ARBA00034532"/>
    </source>
</evidence>
<feature type="region of interest" description="Disordered" evidence="13">
    <location>
        <begin position="299"/>
        <end position="331"/>
    </location>
</feature>
<protein>
    <recommendedName>
        <fullName evidence="11">Peroxisomal ATPase PEX1</fullName>
    </recommendedName>
    <alternativeName>
        <fullName evidence="10">Peroxin-1</fullName>
    </alternativeName>
</protein>
<evidence type="ECO:0000256" key="2">
    <source>
        <dbReference type="ARBA" id="ARBA00006914"/>
    </source>
</evidence>
<evidence type="ECO:0000256" key="10">
    <source>
        <dbReference type="ARBA" id="ARBA00032509"/>
    </source>
</evidence>
<keyword evidence="5" id="KW-0547">Nucleotide-binding</keyword>
<dbReference type="InterPro" id="IPR041569">
    <property type="entry name" value="AAA_lid_3"/>
</dbReference>
<dbReference type="Gene3D" id="1.10.8.60">
    <property type="match status" value="1"/>
</dbReference>
<dbReference type="CDD" id="cd19526">
    <property type="entry name" value="RecA-like_PEX1_r2"/>
    <property type="match status" value="1"/>
</dbReference>
<dbReference type="InterPro" id="IPR027417">
    <property type="entry name" value="P-loop_NTPase"/>
</dbReference>
<dbReference type="SUPFAM" id="SSF54585">
    <property type="entry name" value="Cdc48 domain 2-like"/>
    <property type="match status" value="1"/>
</dbReference>
<dbReference type="SUPFAM" id="SSF50692">
    <property type="entry name" value="ADC-like"/>
    <property type="match status" value="1"/>
</dbReference>
<keyword evidence="6" id="KW-0378">Hydrolase</keyword>
<dbReference type="PROSITE" id="PS00674">
    <property type="entry name" value="AAA"/>
    <property type="match status" value="1"/>
</dbReference>
<gene>
    <name evidence="15" type="primary">PEX1</name>
    <name evidence="15" type="ORF">HK105_201322</name>
</gene>
<evidence type="ECO:0000256" key="12">
    <source>
        <dbReference type="ARBA" id="ARBA00048778"/>
    </source>
</evidence>
<evidence type="ECO:0000256" key="9">
    <source>
        <dbReference type="ARBA" id="ARBA00023136"/>
    </source>
</evidence>
<dbReference type="SMART" id="SM00382">
    <property type="entry name" value="AAA"/>
    <property type="match status" value="2"/>
</dbReference>
<dbReference type="Pfam" id="PF09262">
    <property type="entry name" value="PEX-1N"/>
    <property type="match status" value="1"/>
</dbReference>
<dbReference type="InterPro" id="IPR003960">
    <property type="entry name" value="ATPase_AAA_CS"/>
</dbReference>
<name>A0ABR4NHQ6_9FUNG</name>
<evidence type="ECO:0000256" key="7">
    <source>
        <dbReference type="ARBA" id="ARBA00022840"/>
    </source>
</evidence>
<comment type="subcellular location">
    <subcellularLocation>
        <location evidence="1">Membrane</location>
    </subcellularLocation>
</comment>
<keyword evidence="9" id="KW-0472">Membrane</keyword>
<reference evidence="15 16" key="1">
    <citation type="submission" date="2023-09" db="EMBL/GenBank/DDBJ databases">
        <title>Pangenome analysis of Batrachochytrium dendrobatidis and related Chytrids.</title>
        <authorList>
            <person name="Yacoub M.N."/>
            <person name="Stajich J.E."/>
            <person name="James T.Y."/>
        </authorList>
    </citation>
    <scope>NUCLEOTIDE SEQUENCE [LARGE SCALE GENOMIC DNA]</scope>
    <source>
        <strain evidence="15 16">JEL0888</strain>
    </source>
</reference>
<dbReference type="InterPro" id="IPR009010">
    <property type="entry name" value="Asp_de-COase-like_dom_sf"/>
</dbReference>
<dbReference type="SUPFAM" id="SSF52540">
    <property type="entry name" value="P-loop containing nucleoside triphosphate hydrolases"/>
    <property type="match status" value="2"/>
</dbReference>
<evidence type="ECO:0000256" key="8">
    <source>
        <dbReference type="ARBA" id="ARBA00022927"/>
    </source>
</evidence>
<dbReference type="InterPro" id="IPR003959">
    <property type="entry name" value="ATPase_AAA_core"/>
</dbReference>
<keyword evidence="4" id="KW-0962">Peroxisome biogenesis</keyword>
<keyword evidence="8" id="KW-0653">Protein transport</keyword>
<dbReference type="PANTHER" id="PTHR23077">
    <property type="entry name" value="AAA-FAMILY ATPASE"/>
    <property type="match status" value="1"/>
</dbReference>
<comment type="caution">
    <text evidence="15">The sequence shown here is derived from an EMBL/GenBank/DDBJ whole genome shotgun (WGS) entry which is preliminary data.</text>
</comment>
<evidence type="ECO:0000256" key="4">
    <source>
        <dbReference type="ARBA" id="ARBA00022593"/>
    </source>
</evidence>
<feature type="domain" description="AAA+ ATPase" evidence="14">
    <location>
        <begin position="530"/>
        <end position="652"/>
    </location>
</feature>